<comment type="caution">
    <text evidence="2">The sequence shown here is derived from an EMBL/GenBank/DDBJ whole genome shotgun (WGS) entry which is preliminary data.</text>
</comment>
<sequence>MKLLSLKINGRDFSGLESDELIFGEHITELYGPNGCGKTPLLQSISYCLGYPCKFREDIYKLCKSATLTFTIGNDNFRATRDFEHTEFILSLVCNSKKSMFYNQADYSKYILEKLSLAYPSLLTTQNKQSYPYLATILPIFYLDQDFGYSKFYYSPSNFIKDQFSEMLRIVFFLPEKHSFDVKKKSINIMEEIKYLDNSLAIQRRDIEIAKEANKDKDIEFIDNSIIDLKNELSVLKNSKSLKNDSLHSIDEIIRRQKENLRDLNEELSFIARRESSLVQIMKEINTEINTLNLNEEAKRIFRSFEEICPSLDCKMFSRSSESYAKHLLYLKDQIKDIERSLNLDGGRYDQITQEIAYVNKTVEDLNSMRNGIIEEEDLSSVIDAISAITSMLFKLQLEKSELHKISILEDKYVEMLNKRENALDKLEGLGKNRQSIPRLTRVKSTLREKYISWLKVLKTPNIDFNISFEQDFSPVLGFETLEQLKGSTKVRAILAYRSALIESMLELENKSFMFAIFDTPKQHEIHYEDINNFIFNLKKLSQKFNFQFIFSSTEYKYLGDENDILLTPKYPGEQHEMFLRRY</sequence>
<evidence type="ECO:0000313" key="2">
    <source>
        <dbReference type="EMBL" id="ONK08536.1"/>
    </source>
</evidence>
<dbReference type="AlphaFoldDB" id="A0A1V2R8N5"/>
<dbReference type="EMBL" id="MPUJ01000002">
    <property type="protein sequence ID" value="ONK08536.1"/>
    <property type="molecule type" value="Genomic_DNA"/>
</dbReference>
<organism evidence="2 3">
    <name type="scientific">Pectobacterium actinidiae</name>
    <dbReference type="NCBI Taxonomy" id="1507808"/>
    <lineage>
        <taxon>Bacteria</taxon>
        <taxon>Pseudomonadati</taxon>
        <taxon>Pseudomonadota</taxon>
        <taxon>Gammaproteobacteria</taxon>
        <taxon>Enterobacterales</taxon>
        <taxon>Pectobacteriaceae</taxon>
        <taxon>Pectobacterium</taxon>
    </lineage>
</organism>
<dbReference type="InterPro" id="IPR027417">
    <property type="entry name" value="P-loop_NTPase"/>
</dbReference>
<dbReference type="Gene3D" id="3.40.50.300">
    <property type="entry name" value="P-loop containing nucleotide triphosphate hydrolases"/>
    <property type="match status" value="2"/>
</dbReference>
<keyword evidence="1" id="KW-0175">Coiled coil</keyword>
<protein>
    <submittedName>
        <fullName evidence="2">Uncharacterized protein</fullName>
    </submittedName>
</protein>
<evidence type="ECO:0000256" key="1">
    <source>
        <dbReference type="SAM" id="Coils"/>
    </source>
</evidence>
<name>A0A1V2R8N5_9GAMM</name>
<evidence type="ECO:0000313" key="3">
    <source>
        <dbReference type="Proteomes" id="UP000189286"/>
    </source>
</evidence>
<proteinExistence type="predicted"/>
<dbReference type="SUPFAM" id="SSF52540">
    <property type="entry name" value="P-loop containing nucleoside triphosphate hydrolases"/>
    <property type="match status" value="2"/>
</dbReference>
<feature type="coiled-coil region" evidence="1">
    <location>
        <begin position="247"/>
        <end position="274"/>
    </location>
</feature>
<dbReference type="RefSeq" id="WP_039356838.1">
    <property type="nucleotide sequence ID" value="NZ_JRMH01000001.1"/>
</dbReference>
<gene>
    <name evidence="2" type="ORF">BSK71_04715</name>
</gene>
<dbReference type="Proteomes" id="UP000189286">
    <property type="component" value="Unassembled WGS sequence"/>
</dbReference>
<dbReference type="OrthoDB" id="6637274at2"/>
<reference evidence="3" key="1">
    <citation type="submission" date="2016-11" db="EMBL/GenBank/DDBJ databases">
        <authorList>
            <person name="Panda P."/>
            <person name="Visnovsky S."/>
            <person name="Pitman A."/>
        </authorList>
    </citation>
    <scope>NUCLEOTIDE SEQUENCE [LARGE SCALE GENOMIC DNA]</scope>
    <source>
        <strain evidence="3">ICMP 9972</strain>
    </source>
</reference>
<accession>A0A1V2R8N5</accession>